<name>A0A2J7ZL50_9CHLO</name>
<protein>
    <submittedName>
        <fullName evidence="4">DNA-directed RNA polymerases I, II, and III subunit RPABC2</fullName>
    </submittedName>
</protein>
<dbReference type="Proteomes" id="UP000236333">
    <property type="component" value="Unassembled WGS sequence"/>
</dbReference>
<dbReference type="Pfam" id="PF01192">
    <property type="entry name" value="RNA_pol_Rpb6"/>
    <property type="match status" value="1"/>
</dbReference>
<dbReference type="PANTHER" id="PTHR47227">
    <property type="entry name" value="DNA-DIRECTED RNA POLYMERASE SUBUNIT K"/>
    <property type="match status" value="1"/>
</dbReference>
<evidence type="ECO:0000313" key="5">
    <source>
        <dbReference type="Proteomes" id="UP000236333"/>
    </source>
</evidence>
<gene>
    <name evidence="4" type="ORF">TSOC_013166</name>
</gene>
<dbReference type="GO" id="GO:0003677">
    <property type="term" value="F:DNA binding"/>
    <property type="evidence" value="ECO:0007669"/>
    <property type="project" value="InterPro"/>
</dbReference>
<accession>A0A2J7ZL50</accession>
<dbReference type="SUPFAM" id="SSF63562">
    <property type="entry name" value="RPB6/omega subunit-like"/>
    <property type="match status" value="1"/>
</dbReference>
<dbReference type="EMBL" id="PGGS01001059">
    <property type="protein sequence ID" value="PNH00999.1"/>
    <property type="molecule type" value="Genomic_DNA"/>
</dbReference>
<dbReference type="OrthoDB" id="259769at2759"/>
<evidence type="ECO:0000256" key="1">
    <source>
        <dbReference type="ARBA" id="ARBA00022478"/>
    </source>
</evidence>
<evidence type="ECO:0000256" key="3">
    <source>
        <dbReference type="SAM" id="MobiDB-lite"/>
    </source>
</evidence>
<dbReference type="Gene3D" id="3.90.940.10">
    <property type="match status" value="1"/>
</dbReference>
<dbReference type="GO" id="GO:0003899">
    <property type="term" value="F:DNA-directed RNA polymerase activity"/>
    <property type="evidence" value="ECO:0007669"/>
    <property type="project" value="InterPro"/>
</dbReference>
<organism evidence="4 5">
    <name type="scientific">Tetrabaena socialis</name>
    <dbReference type="NCBI Taxonomy" id="47790"/>
    <lineage>
        <taxon>Eukaryota</taxon>
        <taxon>Viridiplantae</taxon>
        <taxon>Chlorophyta</taxon>
        <taxon>core chlorophytes</taxon>
        <taxon>Chlorophyceae</taxon>
        <taxon>CS clade</taxon>
        <taxon>Chlamydomonadales</taxon>
        <taxon>Tetrabaenaceae</taxon>
        <taxon>Tetrabaena</taxon>
    </lineage>
</organism>
<evidence type="ECO:0000313" key="4">
    <source>
        <dbReference type="EMBL" id="PNH00999.1"/>
    </source>
</evidence>
<dbReference type="InterPro" id="IPR006110">
    <property type="entry name" value="Pol_omega/Rpo6/RPB6"/>
</dbReference>
<feature type="region of interest" description="Disordered" evidence="3">
    <location>
        <begin position="73"/>
        <end position="146"/>
    </location>
</feature>
<reference evidence="4 5" key="1">
    <citation type="journal article" date="2017" name="Mol. Biol. Evol.">
        <title>The 4-celled Tetrabaena socialis nuclear genome reveals the essential components for genetic control of cell number at the origin of multicellularity in the volvocine lineage.</title>
        <authorList>
            <person name="Featherston J."/>
            <person name="Arakaki Y."/>
            <person name="Hanschen E.R."/>
            <person name="Ferris P.J."/>
            <person name="Michod R.E."/>
            <person name="Olson B.J.S.C."/>
            <person name="Nozaki H."/>
            <person name="Durand P.M."/>
        </authorList>
    </citation>
    <scope>NUCLEOTIDE SEQUENCE [LARGE SCALE GENOMIC DNA]</scope>
    <source>
        <strain evidence="4 5">NIES-571</strain>
    </source>
</reference>
<sequence>MSAPNDVPMVTRPVLTRYERASIIGMRMEQLQHGALPFVDIAENTRTDVRKIALLELEQRKLPFIVVRKLPDDDEVGDDEVGDDEVGDDEVGDDEVGDDDVGDDEVGDDEVGDDEVGDDEVGDDEVGDDEVGDDEVGDDEVGDDEVGDAVSVGVDDVVIMGVKDNVVEGVEVDTVRVENDTDTVRLENDTDKVIFVGSLDVNADDLERDRDVEVEVDVDAGVDAGVGVVSDSLLGSSDDPSTRTIVVARDAGDDAGDDGIERYESTVPLLLRRHRRHKVTGMADDDIIGPLSEDHLLKIKKIKKNLKETLGGTVLKRTQIVQDSQEPENQDNQTILAFLWGFTLCFLSAYVVMHFKQSTKPESIVQNTKPDVETVMRYVHGGDPGF</sequence>
<dbReference type="GO" id="GO:0006366">
    <property type="term" value="P:transcription by RNA polymerase II"/>
    <property type="evidence" value="ECO:0007669"/>
    <property type="project" value="TreeGrafter"/>
</dbReference>
<dbReference type="GO" id="GO:0006360">
    <property type="term" value="P:transcription by RNA polymerase I"/>
    <property type="evidence" value="ECO:0007669"/>
    <property type="project" value="TreeGrafter"/>
</dbReference>
<keyword evidence="2" id="KW-0804">Transcription</keyword>
<comment type="caution">
    <text evidence="4">The sequence shown here is derived from an EMBL/GenBank/DDBJ whole genome shotgun (WGS) entry which is preliminary data.</text>
</comment>
<keyword evidence="1 4" id="KW-0240">DNA-directed RNA polymerase</keyword>
<dbReference type="PANTHER" id="PTHR47227:SF5">
    <property type="entry name" value="DNA-DIRECTED RNA POLYMERASES I, II, AND III SUBUNIT RPABC2"/>
    <property type="match status" value="1"/>
</dbReference>
<proteinExistence type="predicted"/>
<evidence type="ECO:0000256" key="2">
    <source>
        <dbReference type="ARBA" id="ARBA00023163"/>
    </source>
</evidence>
<dbReference type="InterPro" id="IPR036161">
    <property type="entry name" value="RPB6/omega-like_sf"/>
</dbReference>
<dbReference type="GO" id="GO:0042797">
    <property type="term" value="P:tRNA transcription by RNA polymerase III"/>
    <property type="evidence" value="ECO:0007669"/>
    <property type="project" value="TreeGrafter"/>
</dbReference>
<dbReference type="AlphaFoldDB" id="A0A2J7ZL50"/>
<keyword evidence="5" id="KW-1185">Reference proteome</keyword>
<dbReference type="GO" id="GO:0000428">
    <property type="term" value="C:DNA-directed RNA polymerase complex"/>
    <property type="evidence" value="ECO:0007669"/>
    <property type="project" value="UniProtKB-KW"/>
</dbReference>